<accession>A0ACB6RWD9</accession>
<proteinExistence type="predicted"/>
<evidence type="ECO:0000313" key="1">
    <source>
        <dbReference type="EMBL" id="KAF2626089.1"/>
    </source>
</evidence>
<sequence length="180" mass="19927">MTEEMAGSSASLLRRHIANQHCPMAKFDPAHHRGRCSSTCPWRRCRTAGNGLKTFTQQTKHCALGYHERKHLRCSSCCLSGHQQQCDVPLGHTKRAATSSLPRRSLASKRAQFPRRSSNARPHEKPPAKPPTTVKQLNRARQMPHPAGTDAKLDDSPRRLNTATMLNTLPPSCHPTSGLA</sequence>
<evidence type="ECO:0000313" key="2">
    <source>
        <dbReference type="Proteomes" id="UP000799754"/>
    </source>
</evidence>
<protein>
    <submittedName>
        <fullName evidence="1">Uncharacterized protein</fullName>
    </submittedName>
</protein>
<keyword evidence="2" id="KW-1185">Reference proteome</keyword>
<dbReference type="Proteomes" id="UP000799754">
    <property type="component" value="Unassembled WGS sequence"/>
</dbReference>
<comment type="caution">
    <text evidence="1">The sequence shown here is derived from an EMBL/GenBank/DDBJ whole genome shotgun (WGS) entry which is preliminary data.</text>
</comment>
<name>A0ACB6RWD9_9PLEO</name>
<organism evidence="1 2">
    <name type="scientific">Macroventuria anomochaeta</name>
    <dbReference type="NCBI Taxonomy" id="301207"/>
    <lineage>
        <taxon>Eukaryota</taxon>
        <taxon>Fungi</taxon>
        <taxon>Dikarya</taxon>
        <taxon>Ascomycota</taxon>
        <taxon>Pezizomycotina</taxon>
        <taxon>Dothideomycetes</taxon>
        <taxon>Pleosporomycetidae</taxon>
        <taxon>Pleosporales</taxon>
        <taxon>Pleosporineae</taxon>
        <taxon>Didymellaceae</taxon>
        <taxon>Macroventuria</taxon>
    </lineage>
</organism>
<gene>
    <name evidence="1" type="ORF">BU25DRAFT_101036</name>
</gene>
<dbReference type="EMBL" id="MU006722">
    <property type="protein sequence ID" value="KAF2626089.1"/>
    <property type="molecule type" value="Genomic_DNA"/>
</dbReference>
<reference evidence="1" key="1">
    <citation type="journal article" date="2020" name="Stud. Mycol.">
        <title>101 Dothideomycetes genomes: a test case for predicting lifestyles and emergence of pathogens.</title>
        <authorList>
            <person name="Haridas S."/>
            <person name="Albert R."/>
            <person name="Binder M."/>
            <person name="Bloem J."/>
            <person name="Labutti K."/>
            <person name="Salamov A."/>
            <person name="Andreopoulos B."/>
            <person name="Baker S."/>
            <person name="Barry K."/>
            <person name="Bills G."/>
            <person name="Bluhm B."/>
            <person name="Cannon C."/>
            <person name="Castanera R."/>
            <person name="Culley D."/>
            <person name="Daum C."/>
            <person name="Ezra D."/>
            <person name="Gonzalez J."/>
            <person name="Henrissat B."/>
            <person name="Kuo A."/>
            <person name="Liang C."/>
            <person name="Lipzen A."/>
            <person name="Lutzoni F."/>
            <person name="Magnuson J."/>
            <person name="Mondo S."/>
            <person name="Nolan M."/>
            <person name="Ohm R."/>
            <person name="Pangilinan J."/>
            <person name="Park H.-J."/>
            <person name="Ramirez L."/>
            <person name="Alfaro M."/>
            <person name="Sun H."/>
            <person name="Tritt A."/>
            <person name="Yoshinaga Y."/>
            <person name="Zwiers L.-H."/>
            <person name="Turgeon B."/>
            <person name="Goodwin S."/>
            <person name="Spatafora J."/>
            <person name="Crous P."/>
            <person name="Grigoriev I."/>
        </authorList>
    </citation>
    <scope>NUCLEOTIDE SEQUENCE</scope>
    <source>
        <strain evidence="1">CBS 525.71</strain>
    </source>
</reference>